<dbReference type="PANTHER" id="PTHR35331:SF1">
    <property type="entry name" value="STAGE V SPORULATION PROTEIN S"/>
    <property type="match status" value="1"/>
</dbReference>
<evidence type="ECO:0000256" key="1">
    <source>
        <dbReference type="SAM" id="MobiDB-lite"/>
    </source>
</evidence>
<dbReference type="InterPro" id="IPR007347">
    <property type="entry name" value="SpoVS"/>
</dbReference>
<protein>
    <recommendedName>
        <fullName evidence="4">Stage V sporulation protein S</fullName>
    </recommendedName>
</protein>
<dbReference type="Proteomes" id="UP000612055">
    <property type="component" value="Unassembled WGS sequence"/>
</dbReference>
<dbReference type="Gene3D" id="3.30.110.20">
    <property type="entry name" value="Alba-like domain"/>
    <property type="match status" value="2"/>
</dbReference>
<evidence type="ECO:0000313" key="2">
    <source>
        <dbReference type="EMBL" id="KAG2492634.1"/>
    </source>
</evidence>
<dbReference type="EMBL" id="JAEHOE010000043">
    <property type="protein sequence ID" value="KAG2492634.1"/>
    <property type="molecule type" value="Genomic_DNA"/>
</dbReference>
<feature type="compositionally biased region" description="Acidic residues" evidence="1">
    <location>
        <begin position="1"/>
        <end position="19"/>
    </location>
</feature>
<dbReference type="GO" id="GO:0003676">
    <property type="term" value="F:nucleic acid binding"/>
    <property type="evidence" value="ECO:0007669"/>
    <property type="project" value="InterPro"/>
</dbReference>
<feature type="region of interest" description="Disordered" evidence="1">
    <location>
        <begin position="1"/>
        <end position="37"/>
    </location>
</feature>
<dbReference type="Pfam" id="PF04232">
    <property type="entry name" value="SpoVS"/>
    <property type="match status" value="2"/>
</dbReference>
<evidence type="ECO:0000313" key="3">
    <source>
        <dbReference type="Proteomes" id="UP000612055"/>
    </source>
</evidence>
<accession>A0A835Y7W5</accession>
<evidence type="ECO:0008006" key="4">
    <source>
        <dbReference type="Google" id="ProtNLM"/>
    </source>
</evidence>
<gene>
    <name evidence="2" type="ORF">HYH03_009050</name>
</gene>
<sequence>MEDEYMHDEDNGVEVEEEQHQDSSPTRGNTPLEPELEGGNFIKVSAKGQVKSIAGKIAHSAREGDPPAALCIGAECLNLAVKAVAIARTYLTDDGIDLSFQPAFRDPNREKKSIALYIAKTKPRAPISTVDDVEMPIGSQSKPQVVAGALAARIREQRTVCLVAIGIDAVSNAVLAIGNARLYLEQDHKDIRAAPSFVQVHKNGRDLNAVKFTLTVENI</sequence>
<dbReference type="InterPro" id="IPR036882">
    <property type="entry name" value="Alba-like_dom_sf"/>
</dbReference>
<dbReference type="AlphaFoldDB" id="A0A835Y7W5"/>
<proteinExistence type="predicted"/>
<organism evidence="2 3">
    <name type="scientific">Edaphochlamys debaryana</name>
    <dbReference type="NCBI Taxonomy" id="47281"/>
    <lineage>
        <taxon>Eukaryota</taxon>
        <taxon>Viridiplantae</taxon>
        <taxon>Chlorophyta</taxon>
        <taxon>core chlorophytes</taxon>
        <taxon>Chlorophyceae</taxon>
        <taxon>CS clade</taxon>
        <taxon>Chlamydomonadales</taxon>
        <taxon>Chlamydomonadales incertae sedis</taxon>
        <taxon>Edaphochlamys</taxon>
    </lineage>
</organism>
<dbReference type="OrthoDB" id="10267179at2759"/>
<name>A0A835Y7W5_9CHLO</name>
<comment type="caution">
    <text evidence="2">The sequence shown here is derived from an EMBL/GenBank/DDBJ whole genome shotgun (WGS) entry which is preliminary data.</text>
</comment>
<dbReference type="PANTHER" id="PTHR35331">
    <property type="entry name" value="STAGE V SPORULATION PROTEIN S"/>
    <property type="match status" value="1"/>
</dbReference>
<reference evidence="2" key="1">
    <citation type="journal article" date="2020" name="bioRxiv">
        <title>Comparative genomics of Chlamydomonas.</title>
        <authorList>
            <person name="Craig R.J."/>
            <person name="Hasan A.R."/>
            <person name="Ness R.W."/>
            <person name="Keightley P.D."/>
        </authorList>
    </citation>
    <scope>NUCLEOTIDE SEQUENCE</scope>
    <source>
        <strain evidence="2">CCAP 11/70</strain>
    </source>
</reference>
<keyword evidence="3" id="KW-1185">Reference proteome</keyword>